<comment type="caution">
    <text evidence="1">The sequence shown here is derived from an EMBL/GenBank/DDBJ whole genome shotgun (WGS) entry which is preliminary data.</text>
</comment>
<gene>
    <name evidence="1" type="ORF">S06H3_10703</name>
</gene>
<sequence length="34" mass="3598">MLARYTGTSGKIQGDAKDTIPAMKAPKMVMSVIS</sequence>
<evidence type="ECO:0000313" key="1">
    <source>
        <dbReference type="EMBL" id="GAI10131.1"/>
    </source>
</evidence>
<reference evidence="1" key="1">
    <citation type="journal article" date="2014" name="Front. Microbiol.">
        <title>High frequency of phylogenetically diverse reductive dehalogenase-homologous genes in deep subseafloor sedimentary metagenomes.</title>
        <authorList>
            <person name="Kawai M."/>
            <person name="Futagami T."/>
            <person name="Toyoda A."/>
            <person name="Takaki Y."/>
            <person name="Nishi S."/>
            <person name="Hori S."/>
            <person name="Arai W."/>
            <person name="Tsubouchi T."/>
            <person name="Morono Y."/>
            <person name="Uchiyama I."/>
            <person name="Ito T."/>
            <person name="Fujiyama A."/>
            <person name="Inagaki F."/>
            <person name="Takami H."/>
        </authorList>
    </citation>
    <scope>NUCLEOTIDE SEQUENCE</scope>
    <source>
        <strain evidence="1">Expedition CK06-06</strain>
    </source>
</reference>
<organism evidence="1">
    <name type="scientific">marine sediment metagenome</name>
    <dbReference type="NCBI Taxonomy" id="412755"/>
    <lineage>
        <taxon>unclassified sequences</taxon>
        <taxon>metagenomes</taxon>
        <taxon>ecological metagenomes</taxon>
    </lineage>
</organism>
<name>X1LWG1_9ZZZZ</name>
<dbReference type="EMBL" id="BARV01005019">
    <property type="protein sequence ID" value="GAI10131.1"/>
    <property type="molecule type" value="Genomic_DNA"/>
</dbReference>
<feature type="non-terminal residue" evidence="1">
    <location>
        <position position="34"/>
    </location>
</feature>
<proteinExistence type="predicted"/>
<accession>X1LWG1</accession>
<protein>
    <submittedName>
        <fullName evidence="1">Uncharacterized protein</fullName>
    </submittedName>
</protein>
<dbReference type="AlphaFoldDB" id="X1LWG1"/>